<dbReference type="AlphaFoldDB" id="A0A2A5AV29"/>
<dbReference type="GO" id="GO:0005524">
    <property type="term" value="F:ATP binding"/>
    <property type="evidence" value="ECO:0007669"/>
    <property type="project" value="UniProtKB-KW"/>
</dbReference>
<evidence type="ECO:0000313" key="7">
    <source>
        <dbReference type="EMBL" id="PCJ23164.1"/>
    </source>
</evidence>
<evidence type="ECO:0000259" key="6">
    <source>
        <dbReference type="PROSITE" id="PS50929"/>
    </source>
</evidence>
<name>A0A2A5AV29_9GAMM</name>
<dbReference type="PROSITE" id="PS50929">
    <property type="entry name" value="ABC_TM1F"/>
    <property type="match status" value="1"/>
</dbReference>
<comment type="subcellular location">
    <subcellularLocation>
        <location evidence="1">Cell membrane</location>
        <topology evidence="1">Multi-pass membrane protein</topology>
    </subcellularLocation>
</comment>
<sequence length="188" mass="20783">MNESQSILQLCRRLWRHISLKKRSNFGLLFVLMIVVSLAEVISIGALIPFLGVLTSPEFIFNEPQLKPILDYLGILQMDQIVLPVTVGFVIAIVIAGSLRLVFLWASTRLSFSTGAELGNGIYRKTLFQPYQVHISRNSSEVISGIITKSTMVIVNILLPVLSLIGSVVMIVAIMSMLILISPFISII</sequence>
<proteinExistence type="predicted"/>
<gene>
    <name evidence="7" type="ORF">COA96_12360</name>
</gene>
<evidence type="ECO:0000256" key="2">
    <source>
        <dbReference type="ARBA" id="ARBA00022692"/>
    </source>
</evidence>
<evidence type="ECO:0000313" key="8">
    <source>
        <dbReference type="Proteomes" id="UP000218327"/>
    </source>
</evidence>
<protein>
    <submittedName>
        <fullName evidence="7">ABC transporter ATP-binding protein</fullName>
    </submittedName>
</protein>
<dbReference type="InterPro" id="IPR036640">
    <property type="entry name" value="ABC1_TM_sf"/>
</dbReference>
<accession>A0A2A5AV29</accession>
<dbReference type="InterPro" id="IPR011527">
    <property type="entry name" value="ABC1_TM_dom"/>
</dbReference>
<organism evidence="7 8">
    <name type="scientific">SAR86 cluster bacterium</name>
    <dbReference type="NCBI Taxonomy" id="2030880"/>
    <lineage>
        <taxon>Bacteria</taxon>
        <taxon>Pseudomonadati</taxon>
        <taxon>Pseudomonadota</taxon>
        <taxon>Gammaproteobacteria</taxon>
        <taxon>SAR86 cluster</taxon>
    </lineage>
</organism>
<feature type="domain" description="ABC transmembrane type-1" evidence="6">
    <location>
        <begin position="28"/>
        <end position="188"/>
    </location>
</feature>
<comment type="caution">
    <text evidence="7">The sequence shown here is derived from an EMBL/GenBank/DDBJ whole genome shotgun (WGS) entry which is preliminary data.</text>
</comment>
<keyword evidence="2 5" id="KW-0812">Transmembrane</keyword>
<feature type="transmembrane region" description="Helical" evidence="5">
    <location>
        <begin position="26"/>
        <end position="51"/>
    </location>
</feature>
<dbReference type="EMBL" id="NVVJ01000043">
    <property type="protein sequence ID" value="PCJ23164.1"/>
    <property type="molecule type" value="Genomic_DNA"/>
</dbReference>
<dbReference type="SUPFAM" id="SSF90123">
    <property type="entry name" value="ABC transporter transmembrane region"/>
    <property type="match status" value="1"/>
</dbReference>
<keyword evidence="7" id="KW-0067">ATP-binding</keyword>
<dbReference type="Proteomes" id="UP000218327">
    <property type="component" value="Unassembled WGS sequence"/>
</dbReference>
<feature type="non-terminal residue" evidence="7">
    <location>
        <position position="188"/>
    </location>
</feature>
<dbReference type="GO" id="GO:0140359">
    <property type="term" value="F:ABC-type transporter activity"/>
    <property type="evidence" value="ECO:0007669"/>
    <property type="project" value="InterPro"/>
</dbReference>
<dbReference type="Gene3D" id="1.20.1560.10">
    <property type="entry name" value="ABC transporter type 1, transmembrane domain"/>
    <property type="match status" value="1"/>
</dbReference>
<keyword evidence="7" id="KW-0547">Nucleotide-binding</keyword>
<feature type="transmembrane region" description="Helical" evidence="5">
    <location>
        <begin position="157"/>
        <end position="185"/>
    </location>
</feature>
<keyword evidence="3 5" id="KW-1133">Transmembrane helix</keyword>
<evidence type="ECO:0000256" key="4">
    <source>
        <dbReference type="ARBA" id="ARBA00023136"/>
    </source>
</evidence>
<dbReference type="GO" id="GO:0005886">
    <property type="term" value="C:plasma membrane"/>
    <property type="evidence" value="ECO:0007669"/>
    <property type="project" value="UniProtKB-SubCell"/>
</dbReference>
<feature type="transmembrane region" description="Helical" evidence="5">
    <location>
        <begin position="81"/>
        <end position="103"/>
    </location>
</feature>
<evidence type="ECO:0000256" key="5">
    <source>
        <dbReference type="SAM" id="Phobius"/>
    </source>
</evidence>
<reference evidence="8" key="1">
    <citation type="submission" date="2017-08" db="EMBL/GenBank/DDBJ databases">
        <title>A dynamic microbial community with high functional redundancy inhabits the cold, oxic subseafloor aquifer.</title>
        <authorList>
            <person name="Tully B.J."/>
            <person name="Wheat C.G."/>
            <person name="Glazer B.T."/>
            <person name="Huber J.A."/>
        </authorList>
    </citation>
    <scope>NUCLEOTIDE SEQUENCE [LARGE SCALE GENOMIC DNA]</scope>
</reference>
<evidence type="ECO:0000256" key="1">
    <source>
        <dbReference type="ARBA" id="ARBA00004651"/>
    </source>
</evidence>
<evidence type="ECO:0000256" key="3">
    <source>
        <dbReference type="ARBA" id="ARBA00022989"/>
    </source>
</evidence>
<keyword evidence="4 5" id="KW-0472">Membrane</keyword>